<organism evidence="2 3">
    <name type="scientific">Microbispora corallina</name>
    <dbReference type="NCBI Taxonomy" id="83302"/>
    <lineage>
        <taxon>Bacteria</taxon>
        <taxon>Bacillati</taxon>
        <taxon>Actinomycetota</taxon>
        <taxon>Actinomycetes</taxon>
        <taxon>Streptosporangiales</taxon>
        <taxon>Streptosporangiaceae</taxon>
        <taxon>Microbispora</taxon>
    </lineage>
</organism>
<accession>A0ABQ4FW85</accession>
<evidence type="ECO:0000313" key="2">
    <source>
        <dbReference type="EMBL" id="GIH39066.1"/>
    </source>
</evidence>
<protein>
    <submittedName>
        <fullName evidence="2">Uncharacterized protein</fullName>
    </submittedName>
</protein>
<gene>
    <name evidence="2" type="ORF">Mco01_20660</name>
</gene>
<reference evidence="2 3" key="1">
    <citation type="submission" date="2021-01" db="EMBL/GenBank/DDBJ databases">
        <title>Whole genome shotgun sequence of Microbispora corallina NBRC 16416.</title>
        <authorList>
            <person name="Komaki H."/>
            <person name="Tamura T."/>
        </authorList>
    </citation>
    <scope>NUCLEOTIDE SEQUENCE [LARGE SCALE GENOMIC DNA]</scope>
    <source>
        <strain evidence="2 3">NBRC 16416</strain>
    </source>
</reference>
<keyword evidence="3" id="KW-1185">Reference proteome</keyword>
<dbReference type="RefSeq" id="WP_204056643.1">
    <property type="nucleotide sequence ID" value="NZ_BAAAGP010000016.1"/>
</dbReference>
<comment type="caution">
    <text evidence="2">The sequence shown here is derived from an EMBL/GenBank/DDBJ whole genome shotgun (WGS) entry which is preliminary data.</text>
</comment>
<proteinExistence type="predicted"/>
<feature type="region of interest" description="Disordered" evidence="1">
    <location>
        <begin position="100"/>
        <end position="127"/>
    </location>
</feature>
<dbReference type="Proteomes" id="UP000603904">
    <property type="component" value="Unassembled WGS sequence"/>
</dbReference>
<evidence type="ECO:0000256" key="1">
    <source>
        <dbReference type="SAM" id="MobiDB-lite"/>
    </source>
</evidence>
<name>A0ABQ4FW85_9ACTN</name>
<evidence type="ECO:0000313" key="3">
    <source>
        <dbReference type="Proteomes" id="UP000603904"/>
    </source>
</evidence>
<sequence length="127" mass="13752">MPDRTELERLGEIIDELFLTRAQVARRDLYAAAGADDALGPGVLELLNEVPEGGYTRHDLVRAVNAAIESRGEEGEAGLLEVPPRLTAVEDTVAAERAIEDDTPLEALNPDPSAPPQDVPEFREPEV</sequence>
<dbReference type="EMBL" id="BOOC01000006">
    <property type="protein sequence ID" value="GIH39066.1"/>
    <property type="molecule type" value="Genomic_DNA"/>
</dbReference>